<protein>
    <recommendedName>
        <fullName evidence="6">ATP:glycerol 3-phosphotransferase</fullName>
    </recommendedName>
</protein>
<dbReference type="Gene3D" id="3.30.420.40">
    <property type="match status" value="2"/>
</dbReference>
<dbReference type="GO" id="GO:0005829">
    <property type="term" value="C:cytosol"/>
    <property type="evidence" value="ECO:0007669"/>
    <property type="project" value="TreeGrafter"/>
</dbReference>
<dbReference type="GO" id="GO:0005524">
    <property type="term" value="F:ATP binding"/>
    <property type="evidence" value="ECO:0007669"/>
    <property type="project" value="UniProtKB-KW"/>
</dbReference>
<sequence length="485" mass="50851">MTYLLAIDQGTSGTKAVVADEFGRTLAVAEVTLRPDYLPGGGVEQDPRALLDSVVTAGRRALAEAGVPVAAVALANQGETVLAWDRHTGEPLTPAIVWQDRRAESLCAARADSAAQVAARTGLVLDPYFSAPKMTWIRDNLTRDGVVTTSDTWLLHQLCGAFVTDVSTASRSLLTDLDSGRWDNDLLELFGFGGEQLPEIVDCDQIIGHTEVFGGRLPVAGIIVDQQAALLAESCLEPGSAKCTFGTGAFLLAQLGSHATRSSAGLTTSVAWGLRGQRSYCVDGQVYTAASAVRWAIDLGLVSGAEQLDAVAADSSDGVLCVPALAGLAAPWWDPKATASFTGMTLSSGRKHLVRALLEGIAAQVAALADAVTADMGQPLTRLRVDGGLTRSAVLMQAQADLARIPVDIYPSLHATALGAAACARLALDDSLSVAEAVGSWTPQHTYQPQWSDAQAQDYLARWTHSAAATQSPTPPAHDNPEHNP</sequence>
<dbReference type="InterPro" id="IPR018484">
    <property type="entry name" value="FGGY_N"/>
</dbReference>
<dbReference type="Proteomes" id="UP000466931">
    <property type="component" value="Chromosome"/>
</dbReference>
<dbReference type="InterPro" id="IPR043129">
    <property type="entry name" value="ATPase_NBD"/>
</dbReference>
<dbReference type="PIRSF" id="PIRSF000538">
    <property type="entry name" value="GlpK"/>
    <property type="match status" value="1"/>
</dbReference>
<evidence type="ECO:0000256" key="8">
    <source>
        <dbReference type="SAM" id="MobiDB-lite"/>
    </source>
</evidence>
<gene>
    <name evidence="11" type="ORF">MCNF_14080</name>
</gene>
<reference evidence="11" key="1">
    <citation type="journal article" date="2019" name="Emerg. Microbes Infect.">
        <title>Comprehensive subspecies identification of 175 nontuberculous mycobacteria species based on 7547 genomic profiles.</title>
        <authorList>
            <person name="Matsumoto Y."/>
            <person name="Kinjo T."/>
            <person name="Motooka D."/>
            <person name="Nabeya D."/>
            <person name="Jung N."/>
            <person name="Uechi K."/>
            <person name="Horii T."/>
            <person name="Iida T."/>
            <person name="Fujita J."/>
            <person name="Nakamura S."/>
        </authorList>
    </citation>
    <scope>NUCLEOTIDE SEQUENCE [LARGE SCALE GENOMIC DNA]</scope>
    <source>
        <strain evidence="11">JCM 13671</strain>
    </source>
</reference>
<keyword evidence="3" id="KW-0547">Nucleotide-binding</keyword>
<dbReference type="InterPro" id="IPR000577">
    <property type="entry name" value="Carb_kinase_FGGY"/>
</dbReference>
<feature type="domain" description="Carbohydrate kinase FGGY N-terminal" evidence="9">
    <location>
        <begin position="3"/>
        <end position="231"/>
    </location>
</feature>
<feature type="region of interest" description="Disordered" evidence="8">
    <location>
        <begin position="463"/>
        <end position="485"/>
    </location>
</feature>
<keyword evidence="2 7" id="KW-0808">Transferase</keyword>
<evidence type="ECO:0000256" key="6">
    <source>
        <dbReference type="ARBA" id="ARBA00043149"/>
    </source>
</evidence>
<dbReference type="SUPFAM" id="SSF53067">
    <property type="entry name" value="Actin-like ATPase domain"/>
    <property type="match status" value="2"/>
</dbReference>
<dbReference type="PROSITE" id="PS00933">
    <property type="entry name" value="FGGY_KINASES_1"/>
    <property type="match status" value="1"/>
</dbReference>
<evidence type="ECO:0000259" key="9">
    <source>
        <dbReference type="Pfam" id="PF00370"/>
    </source>
</evidence>
<accession>A0A7I7XUR3</accession>
<evidence type="ECO:0000313" key="11">
    <source>
        <dbReference type="EMBL" id="BBZ32803.1"/>
    </source>
</evidence>
<keyword evidence="5" id="KW-0067">ATP-binding</keyword>
<keyword evidence="4 7" id="KW-0418">Kinase</keyword>
<dbReference type="InterPro" id="IPR018485">
    <property type="entry name" value="FGGY_C"/>
</dbReference>
<evidence type="ECO:0000313" key="12">
    <source>
        <dbReference type="Proteomes" id="UP000466931"/>
    </source>
</evidence>
<evidence type="ECO:0000256" key="1">
    <source>
        <dbReference type="ARBA" id="ARBA00009156"/>
    </source>
</evidence>
<dbReference type="GO" id="GO:0019563">
    <property type="term" value="P:glycerol catabolic process"/>
    <property type="evidence" value="ECO:0007669"/>
    <property type="project" value="TreeGrafter"/>
</dbReference>
<evidence type="ECO:0000256" key="2">
    <source>
        <dbReference type="ARBA" id="ARBA00022679"/>
    </source>
</evidence>
<dbReference type="Pfam" id="PF00370">
    <property type="entry name" value="FGGY_N"/>
    <property type="match status" value="1"/>
</dbReference>
<dbReference type="AlphaFoldDB" id="A0A7I7XUR3"/>
<comment type="similarity">
    <text evidence="1 7">Belongs to the FGGY kinase family.</text>
</comment>
<evidence type="ECO:0000256" key="3">
    <source>
        <dbReference type="ARBA" id="ARBA00022741"/>
    </source>
</evidence>
<keyword evidence="12" id="KW-1185">Reference proteome</keyword>
<dbReference type="EMBL" id="AP022612">
    <property type="protein sequence ID" value="BBZ32803.1"/>
    <property type="molecule type" value="Genomic_DNA"/>
</dbReference>
<organism evidence="11 12">
    <name type="scientific">Mycolicibacterium confluentis</name>
    <dbReference type="NCBI Taxonomy" id="28047"/>
    <lineage>
        <taxon>Bacteria</taxon>
        <taxon>Bacillati</taxon>
        <taxon>Actinomycetota</taxon>
        <taxon>Actinomycetes</taxon>
        <taxon>Mycobacteriales</taxon>
        <taxon>Mycobacteriaceae</taxon>
        <taxon>Mycolicibacterium</taxon>
    </lineage>
</organism>
<dbReference type="PROSITE" id="PS00445">
    <property type="entry name" value="FGGY_KINASES_2"/>
    <property type="match status" value="1"/>
</dbReference>
<dbReference type="InterPro" id="IPR018483">
    <property type="entry name" value="Carb_kinase_FGGY_CS"/>
</dbReference>
<dbReference type="OrthoDB" id="9805576at2"/>
<dbReference type="PANTHER" id="PTHR10196:SF69">
    <property type="entry name" value="GLYCEROL KINASE"/>
    <property type="match status" value="1"/>
</dbReference>
<evidence type="ECO:0000256" key="4">
    <source>
        <dbReference type="ARBA" id="ARBA00022777"/>
    </source>
</evidence>
<name>A0A7I7XUR3_9MYCO</name>
<dbReference type="RefSeq" id="WP_085153197.1">
    <property type="nucleotide sequence ID" value="NZ_AP022612.1"/>
</dbReference>
<dbReference type="GO" id="GO:0004370">
    <property type="term" value="F:glycerol kinase activity"/>
    <property type="evidence" value="ECO:0007669"/>
    <property type="project" value="TreeGrafter"/>
</dbReference>
<dbReference type="PANTHER" id="PTHR10196">
    <property type="entry name" value="SUGAR KINASE"/>
    <property type="match status" value="1"/>
</dbReference>
<evidence type="ECO:0000256" key="7">
    <source>
        <dbReference type="RuleBase" id="RU003733"/>
    </source>
</evidence>
<reference evidence="11" key="2">
    <citation type="submission" date="2020-02" db="EMBL/GenBank/DDBJ databases">
        <authorList>
            <person name="Matsumoto Y."/>
            <person name="Motooka D."/>
            <person name="Nakamura S."/>
        </authorList>
    </citation>
    <scope>NUCLEOTIDE SEQUENCE</scope>
    <source>
        <strain evidence="11">JCM 13671</strain>
    </source>
</reference>
<feature type="domain" description="Carbohydrate kinase FGGY C-terminal" evidence="10">
    <location>
        <begin position="241"/>
        <end position="427"/>
    </location>
</feature>
<proteinExistence type="inferred from homology"/>
<evidence type="ECO:0000256" key="5">
    <source>
        <dbReference type="ARBA" id="ARBA00022840"/>
    </source>
</evidence>
<evidence type="ECO:0000259" key="10">
    <source>
        <dbReference type="Pfam" id="PF02782"/>
    </source>
</evidence>
<dbReference type="Pfam" id="PF02782">
    <property type="entry name" value="FGGY_C"/>
    <property type="match status" value="1"/>
</dbReference>